<reference evidence="2" key="1">
    <citation type="submission" date="2020-11" db="EMBL/GenBank/DDBJ databases">
        <authorList>
            <person name="Tran Van P."/>
        </authorList>
    </citation>
    <scope>NUCLEOTIDE SEQUENCE</scope>
</reference>
<dbReference type="EMBL" id="OC977578">
    <property type="protein sequence ID" value="CAD7668874.1"/>
    <property type="molecule type" value="Genomic_DNA"/>
</dbReference>
<gene>
    <name evidence="2" type="ORF">ONB1V03_LOCUS23743</name>
</gene>
<name>A0A7R9MVT8_9ACAR</name>
<organism evidence="2">
    <name type="scientific">Oppiella nova</name>
    <dbReference type="NCBI Taxonomy" id="334625"/>
    <lineage>
        <taxon>Eukaryota</taxon>
        <taxon>Metazoa</taxon>
        <taxon>Ecdysozoa</taxon>
        <taxon>Arthropoda</taxon>
        <taxon>Chelicerata</taxon>
        <taxon>Arachnida</taxon>
        <taxon>Acari</taxon>
        <taxon>Acariformes</taxon>
        <taxon>Sarcoptiformes</taxon>
        <taxon>Oribatida</taxon>
        <taxon>Brachypylina</taxon>
        <taxon>Oppioidea</taxon>
        <taxon>Oppiidae</taxon>
        <taxon>Oppiella</taxon>
    </lineage>
</organism>
<feature type="compositionally biased region" description="Low complexity" evidence="1">
    <location>
        <begin position="42"/>
        <end position="54"/>
    </location>
</feature>
<proteinExistence type="predicted"/>
<dbReference type="Proteomes" id="UP000728032">
    <property type="component" value="Unassembled WGS sequence"/>
</dbReference>
<evidence type="ECO:0000313" key="2">
    <source>
        <dbReference type="EMBL" id="CAD7668874.1"/>
    </source>
</evidence>
<feature type="non-terminal residue" evidence="2">
    <location>
        <position position="130"/>
    </location>
</feature>
<feature type="compositionally biased region" description="Low complexity" evidence="1">
    <location>
        <begin position="1"/>
        <end position="14"/>
    </location>
</feature>
<feature type="compositionally biased region" description="Basic residues" evidence="1">
    <location>
        <begin position="55"/>
        <end position="71"/>
    </location>
</feature>
<sequence>MNATNNVNTNRANTPKNRTENAHKTQNNSSSANHHSEHRYGSSQQPSHHSSSTSHHNRHNQWHHNSHHNRNNNRMASMGSGVGWPHMVNQNYPHFLLQQQNDPNTNQMKETQYLQSGQQVFLSSIANYGQ</sequence>
<accession>A0A7R9MVT8</accession>
<evidence type="ECO:0000313" key="3">
    <source>
        <dbReference type="Proteomes" id="UP000728032"/>
    </source>
</evidence>
<feature type="region of interest" description="Disordered" evidence="1">
    <location>
        <begin position="1"/>
        <end position="85"/>
    </location>
</feature>
<protein>
    <submittedName>
        <fullName evidence="2">Uncharacterized protein</fullName>
    </submittedName>
</protein>
<dbReference type="AlphaFoldDB" id="A0A7R9MVT8"/>
<keyword evidence="3" id="KW-1185">Reference proteome</keyword>
<dbReference type="EMBL" id="CAJPVJ010062753">
    <property type="protein sequence ID" value="CAG2184323.1"/>
    <property type="molecule type" value="Genomic_DNA"/>
</dbReference>
<dbReference type="OrthoDB" id="278430at2759"/>
<evidence type="ECO:0000256" key="1">
    <source>
        <dbReference type="SAM" id="MobiDB-lite"/>
    </source>
</evidence>